<dbReference type="AlphaFoldDB" id="A0A6V7NPR7"/>
<sequence>MGASSSTQQQSSSQSQDHQQQEESLAASTGSLPTLRAAFSKLSNPNSAIPIPSLQEVFSKNTTSFSSESLAVPDQFPELIRHLGPSIVSLFFAPGDGGFSWVGFLRGYNRCCARKPLSQSINMLYKLYSTASREAGLTCSLEFDSDDDDDCGKDHEAIQGEKDVLVLPDVTHLILSALVSCNVIGDDAGIWNCDFFGLEKAIPVQKLQTWVLTTASGLASSLSHYVHQKVRACAASSEENSDDIATVSNSSTDVHDAYLLTRARAWAISLTLRSNLSEEFLGASFFGMGLENLLYRSSVHGKGLSRFWSCVEGYNGPLLILLSANSADADEGGTSGRRWVIGVLTEQGFENRDTFFGSSGYLYAIHPIFHVLSPSGKEQNFMYCHLHPTVRVYEPNPKPFGLGFGGTIGNERIFVDEDFARVTIRHHAVDKTYQHGSLIPNQGFLPVEASIAEVEVWVSAEKERKRSRMRIRREKCSSRSSEERLI</sequence>
<dbReference type="PANTHER" id="PTHR23354">
    <property type="entry name" value="NUCLEOLAR PROTEIN 7/ESTROGEN RECEPTOR COACTIVATOR-RELATED"/>
    <property type="match status" value="1"/>
</dbReference>
<accession>A0A6V7NPR7</accession>
<feature type="region of interest" description="Disordered" evidence="1">
    <location>
        <begin position="1"/>
        <end position="28"/>
    </location>
</feature>
<evidence type="ECO:0000313" key="3">
    <source>
        <dbReference type="EMBL" id="CAD1820619.1"/>
    </source>
</evidence>
<dbReference type="PROSITE" id="PS51886">
    <property type="entry name" value="TLDC"/>
    <property type="match status" value="1"/>
</dbReference>
<organism evidence="3">
    <name type="scientific">Ananas comosus var. bracteatus</name>
    <name type="common">red pineapple</name>
    <dbReference type="NCBI Taxonomy" id="296719"/>
    <lineage>
        <taxon>Eukaryota</taxon>
        <taxon>Viridiplantae</taxon>
        <taxon>Streptophyta</taxon>
        <taxon>Embryophyta</taxon>
        <taxon>Tracheophyta</taxon>
        <taxon>Spermatophyta</taxon>
        <taxon>Magnoliopsida</taxon>
        <taxon>Liliopsida</taxon>
        <taxon>Poales</taxon>
        <taxon>Bromeliaceae</taxon>
        <taxon>Bromelioideae</taxon>
        <taxon>Ananas</taxon>
    </lineage>
</organism>
<dbReference type="InterPro" id="IPR006571">
    <property type="entry name" value="TLDc_dom"/>
</dbReference>
<proteinExistence type="predicted"/>
<evidence type="ECO:0000256" key="1">
    <source>
        <dbReference type="SAM" id="MobiDB-lite"/>
    </source>
</evidence>
<feature type="domain" description="TLDc" evidence="2">
    <location>
        <begin position="258"/>
        <end position="460"/>
    </location>
</feature>
<evidence type="ECO:0000259" key="2">
    <source>
        <dbReference type="PROSITE" id="PS51886"/>
    </source>
</evidence>
<dbReference type="SMART" id="SM00584">
    <property type="entry name" value="TLDc"/>
    <property type="match status" value="1"/>
</dbReference>
<feature type="compositionally biased region" description="Low complexity" evidence="1">
    <location>
        <begin position="1"/>
        <end position="24"/>
    </location>
</feature>
<name>A0A6V7NPR7_ANACO</name>
<dbReference type="Pfam" id="PF07534">
    <property type="entry name" value="TLD"/>
    <property type="match status" value="1"/>
</dbReference>
<dbReference type="PANTHER" id="PTHR23354:SF104">
    <property type="entry name" value="TLD-DOMAIN CONTAINING NUCLEOLAR PROTEIN"/>
    <property type="match status" value="1"/>
</dbReference>
<protein>
    <recommendedName>
        <fullName evidence="2">TLDc domain-containing protein</fullName>
    </recommendedName>
</protein>
<reference evidence="3" key="1">
    <citation type="submission" date="2020-07" db="EMBL/GenBank/DDBJ databases">
        <authorList>
            <person name="Lin J."/>
        </authorList>
    </citation>
    <scope>NUCLEOTIDE SEQUENCE</scope>
</reference>
<gene>
    <name evidence="3" type="ORF">CB5_LOCUS3830</name>
</gene>
<dbReference type="EMBL" id="LR862141">
    <property type="protein sequence ID" value="CAD1820619.1"/>
    <property type="molecule type" value="Genomic_DNA"/>
</dbReference>